<evidence type="ECO:0000313" key="1">
    <source>
        <dbReference type="EMBL" id="MBE1604527.1"/>
    </source>
</evidence>
<dbReference type="Proteomes" id="UP000638648">
    <property type="component" value="Unassembled WGS sequence"/>
</dbReference>
<evidence type="ECO:0008006" key="3">
    <source>
        <dbReference type="Google" id="ProtNLM"/>
    </source>
</evidence>
<keyword evidence="2" id="KW-1185">Reference proteome</keyword>
<name>A0A927MWD7_9ACTN</name>
<dbReference type="EMBL" id="JADBEM010000001">
    <property type="protein sequence ID" value="MBE1604527.1"/>
    <property type="molecule type" value="Genomic_DNA"/>
</dbReference>
<dbReference type="InterPro" id="IPR015943">
    <property type="entry name" value="WD40/YVTN_repeat-like_dom_sf"/>
</dbReference>
<reference evidence="1" key="1">
    <citation type="submission" date="2020-10" db="EMBL/GenBank/DDBJ databases">
        <title>Sequencing the genomes of 1000 actinobacteria strains.</title>
        <authorList>
            <person name="Klenk H.-P."/>
        </authorList>
    </citation>
    <scope>NUCLEOTIDE SEQUENCE</scope>
    <source>
        <strain evidence="1">DSM 45354</strain>
    </source>
</reference>
<evidence type="ECO:0000313" key="2">
    <source>
        <dbReference type="Proteomes" id="UP000638648"/>
    </source>
</evidence>
<gene>
    <name evidence="1" type="ORF">HEB94_001375</name>
</gene>
<accession>A0A927MWD7</accession>
<comment type="caution">
    <text evidence="1">The sequence shown here is derived from an EMBL/GenBank/DDBJ whole genome shotgun (WGS) entry which is preliminary data.</text>
</comment>
<dbReference type="Gene3D" id="2.130.10.10">
    <property type="entry name" value="YVTN repeat-like/Quinoprotein amine dehydrogenase"/>
    <property type="match status" value="1"/>
</dbReference>
<proteinExistence type="predicted"/>
<sequence>MSLPVPDLDDRTFADLVLEARERLARSCPDWTDLSVHDPGLALIEVFAHLTEVMIYRLNRLPEKAYIEFLDLLGVPRHPPAAAWVDLTFHRAGTTETPIPIPAGTRVAAAREGASEQVVFVTTEAGGIPTGQTETTVRAYHCALIPGELIGTGTGLPGQRLRSQHAPIVTTTEPSDLQLGVEIRPGTATEGAVLREFAGRTFQIWQPVPTFAGANPGAQVYLLDRASGGVTFAPALDLRTPDGTRPGQLTTVAAVPPAGAQVRLWYRTGGGPGGNVAANTLTKLVDALPGVQVTNPAPARGGYGLEPLQAVLARGPAEVLSQQRAVTARDFELLATANAGAVARARAITRAAMWTFAKPGEVEVVLVPHVGEAARPGWRLPASVLFDHQVEAARTGVQDDLRDRLTVGTTCLATWGRYKEVCVLGRVVVRRGEDLEAVRRRLHDRLHQTISPLPSPQNATGWGFGESLRASNVYRMLEQAELGVRYVEDVRFVVPDAPSERVRAIAADEYEKDTWYAGAGELLCRSTNGARGWEPVRRFPEEEVRRVVPAPAATRPGMNARPGRVAVVTRHLGGSSRVYVSTDLGESWQRVAELEAGITDLAWTDRDAAGGLLVATDAGLYDLPLLPNAVPLQVLVEPTDPSRGFTAVETFVSERGVAGVAVAAQATAGVYVSTAGGQPGTFVNVGLTGIDTRALTVQLDGPATVLWAGVGEPDANRPGRGCFRARLFEATVRWEQLSSGWTGGTCWDLAFTPGRAVAATQSGGVLVADTTSATPTWLTSSVNSGLPLRDRTRFDPVQAVATNAATATAHVSLVGTNRGVYASTDMATWTAAHQTTDVVTIPDTWLLCSGDHNIEVVYDDATPSD</sequence>
<protein>
    <recommendedName>
        <fullName evidence="3">Baseplate assembly protein</fullName>
    </recommendedName>
</protein>
<dbReference type="RefSeq" id="WP_192749047.1">
    <property type="nucleotide sequence ID" value="NZ_BAABJL010000126.1"/>
</dbReference>
<dbReference type="AlphaFoldDB" id="A0A927MWD7"/>
<organism evidence="1 2">
    <name type="scientific">Actinopolymorpha pittospori</name>
    <dbReference type="NCBI Taxonomy" id="648752"/>
    <lineage>
        <taxon>Bacteria</taxon>
        <taxon>Bacillati</taxon>
        <taxon>Actinomycetota</taxon>
        <taxon>Actinomycetes</taxon>
        <taxon>Propionibacteriales</taxon>
        <taxon>Actinopolymorphaceae</taxon>
        <taxon>Actinopolymorpha</taxon>
    </lineage>
</organism>
<dbReference type="SUPFAM" id="SSF110296">
    <property type="entry name" value="Oligoxyloglucan reducing end-specific cellobiohydrolase"/>
    <property type="match status" value="1"/>
</dbReference>